<sequence length="567" mass="60977">MLGVVLRRTLTALTCALALVGCKDPPEPDQRVEPPAIDHGEADALKRDAYQDALERALPSARGALIAADPVEAWRAGLAPASGPPLRPTQRQALERVAETARRAIDEIDESYLAAAEVVILRSMRFAFARLNDELYRRPRAHQDPLVGLHAVEVALDELRYRLLHGDCDPSSCEALPATLALDVASLRPQLSAASVAGVTRAAIVSDELAREARALAGKPLLAEHHEPLRLGLEQLAAACDEHHAWLEQLAVTLPEAGKSHEWTATPAPVGPGGVTTVERLPAIVGAAALTRRLSVEERIDLVPTPAFAEIERHVARWQALREALLGDHDPNLLAADEPRPVDAARCEATLSRLRTELEVIPEVEAPTLDCGRYVALLGDVPLSDGQLVLELLDLGVIEPQRRALRALELPEVALVSGQWSTGVHLHLRRIMLLARLPEPAATALAVDAGRQALCWAEAALWIHAQIGPPSEVGLTIGRACADLGDAEAITARVTGDPRGALAGFGLSLIGDEPARMVGFDRFYWAPLGLMKLLATPKGLHPDEYTLPDDPVVGPDPEVEVKLEKLN</sequence>
<proteinExistence type="predicted"/>
<evidence type="ECO:0000313" key="2">
    <source>
        <dbReference type="EMBL" id="PRP99578.1"/>
    </source>
</evidence>
<comment type="caution">
    <text evidence="2">The sequence shown here is derived from an EMBL/GenBank/DDBJ whole genome shotgun (WGS) entry which is preliminary data.</text>
</comment>
<evidence type="ECO:0000256" key="1">
    <source>
        <dbReference type="SAM" id="MobiDB-lite"/>
    </source>
</evidence>
<name>A0A2S9Y3A1_9BACT</name>
<accession>A0A2S9Y3A1</accession>
<dbReference type="AlphaFoldDB" id="A0A2S9Y3A1"/>
<gene>
    <name evidence="2" type="ORF">ENSA7_62160</name>
</gene>
<organism evidence="2 3">
    <name type="scientific">Enhygromyxa salina</name>
    <dbReference type="NCBI Taxonomy" id="215803"/>
    <lineage>
        <taxon>Bacteria</taxon>
        <taxon>Pseudomonadati</taxon>
        <taxon>Myxococcota</taxon>
        <taxon>Polyangia</taxon>
        <taxon>Nannocystales</taxon>
        <taxon>Nannocystaceae</taxon>
        <taxon>Enhygromyxa</taxon>
    </lineage>
</organism>
<dbReference type="Proteomes" id="UP000238823">
    <property type="component" value="Unassembled WGS sequence"/>
</dbReference>
<feature type="region of interest" description="Disordered" evidence="1">
    <location>
        <begin position="546"/>
        <end position="567"/>
    </location>
</feature>
<reference evidence="2 3" key="1">
    <citation type="submission" date="2018-03" db="EMBL/GenBank/DDBJ databases">
        <title>Draft Genome Sequences of the Obligatory Marine Myxobacteria Enhygromyxa salina SWB007.</title>
        <authorList>
            <person name="Poehlein A."/>
            <person name="Moghaddam J.A."/>
            <person name="Harms H."/>
            <person name="Alanjari M."/>
            <person name="Koenig G.M."/>
            <person name="Daniel R."/>
            <person name="Schaeberle T.F."/>
        </authorList>
    </citation>
    <scope>NUCLEOTIDE SEQUENCE [LARGE SCALE GENOMIC DNA]</scope>
    <source>
        <strain evidence="2 3">SWB007</strain>
    </source>
</reference>
<protein>
    <submittedName>
        <fullName evidence="2">Uncharacterized protein</fullName>
    </submittedName>
</protein>
<evidence type="ECO:0000313" key="3">
    <source>
        <dbReference type="Proteomes" id="UP000238823"/>
    </source>
</evidence>
<dbReference type="EMBL" id="PVNL01000120">
    <property type="protein sequence ID" value="PRP99578.1"/>
    <property type="molecule type" value="Genomic_DNA"/>
</dbReference>
<dbReference type="PROSITE" id="PS51257">
    <property type="entry name" value="PROKAR_LIPOPROTEIN"/>
    <property type="match status" value="1"/>
</dbReference>